<feature type="region of interest" description="Disordered" evidence="2">
    <location>
        <begin position="146"/>
        <end position="174"/>
    </location>
</feature>
<dbReference type="EMBL" id="LK023386">
    <property type="protein sequence ID" value="CDS14274.1"/>
    <property type="molecule type" value="Genomic_DNA"/>
</dbReference>
<accession>A0A077X461</accession>
<organism evidence="3">
    <name type="scientific">Lichtheimia ramosa</name>
    <dbReference type="NCBI Taxonomy" id="688394"/>
    <lineage>
        <taxon>Eukaryota</taxon>
        <taxon>Fungi</taxon>
        <taxon>Fungi incertae sedis</taxon>
        <taxon>Mucoromycota</taxon>
        <taxon>Mucoromycotina</taxon>
        <taxon>Mucoromycetes</taxon>
        <taxon>Mucorales</taxon>
        <taxon>Lichtheimiaceae</taxon>
        <taxon>Lichtheimia</taxon>
    </lineage>
</organism>
<reference evidence="3" key="1">
    <citation type="journal article" date="2014" name="Genome Announc.">
        <title>De novo whole-genome sequence and genome annotation of Lichtheimia ramosa.</title>
        <authorList>
            <person name="Linde J."/>
            <person name="Schwartze V."/>
            <person name="Binder U."/>
            <person name="Lass-Florl C."/>
            <person name="Voigt K."/>
            <person name="Horn F."/>
        </authorList>
    </citation>
    <scope>NUCLEOTIDE SEQUENCE</scope>
    <source>
        <strain evidence="3">JMRC FSU:6197</strain>
    </source>
</reference>
<feature type="compositionally biased region" description="Basic and acidic residues" evidence="2">
    <location>
        <begin position="191"/>
        <end position="204"/>
    </location>
</feature>
<dbReference type="OrthoDB" id="2288664at2759"/>
<feature type="region of interest" description="Disordered" evidence="2">
    <location>
        <begin position="1"/>
        <end position="28"/>
    </location>
</feature>
<keyword evidence="1" id="KW-0175">Coiled coil</keyword>
<sequence>MSQEAVTSPPRPPRPPQQQRTMTLGPSAPIHDWEVERVTLMQECKDYRERAERLEKTIQQDRATYDRNTSSLLREVKMKESLLEKRVQDVERQLMEQIQDLQRQMVAQQQEHEDALQEQKSRYEQTLAAEQKKHERRLGAMQDRLREATTQQQQQQNVESGSATSEYHHHRHDELESLRQELARERSLRTQEKREWQLRLEHQSKSGTNTTVTSPTTPSSIASAVESSELQRLRELFFKESQHQAMQHEARVENLRSEYEDLLKEANNQLETERAVWKIEQQSAVEEAVRVERERMEAKMEEERNEWRNKLLDAETSMSKDATAIQTHWQSKVKEAESSKQTELERLKGEMQVVKDRLGKEIKRRKEMQAKLAVAHENEQRLSKHKDRQLALERQLDLIQSDYQRAYHLAQNLLAMTCNYQRKEEEEEPLLADLLLRSLYACQTTTSSPPSPFMDHTTTFLF</sequence>
<name>A0A077X461_9FUNG</name>
<feature type="region of interest" description="Disordered" evidence="2">
    <location>
        <begin position="191"/>
        <end position="226"/>
    </location>
</feature>
<proteinExistence type="predicted"/>
<protein>
    <submittedName>
        <fullName evidence="3">Uncharacterized protein</fullName>
    </submittedName>
</protein>
<evidence type="ECO:0000313" key="3">
    <source>
        <dbReference type="EMBL" id="CDS14274.1"/>
    </source>
</evidence>
<dbReference type="AlphaFoldDB" id="A0A077X461"/>
<evidence type="ECO:0000256" key="1">
    <source>
        <dbReference type="SAM" id="Coils"/>
    </source>
</evidence>
<feature type="compositionally biased region" description="Low complexity" evidence="2">
    <location>
        <begin position="206"/>
        <end position="225"/>
    </location>
</feature>
<gene>
    <name evidence="3" type="ORF">LRAMOSA06444</name>
</gene>
<evidence type="ECO:0000256" key="2">
    <source>
        <dbReference type="SAM" id="MobiDB-lite"/>
    </source>
</evidence>
<feature type="coiled-coil region" evidence="1">
    <location>
        <begin position="238"/>
        <end position="317"/>
    </location>
</feature>